<name>A0ABS5BI74_9MOLU</name>
<protein>
    <submittedName>
        <fullName evidence="1">TIGR00282 family metallophosphoesterase</fullName>
    </submittedName>
</protein>
<reference evidence="1" key="1">
    <citation type="submission" date="2019-10" db="EMBL/GenBank/DDBJ databases">
        <title>Whole Genome Sequencing and Characterization of Texas Phoenix Palm Decline Phytoplasma Belongs to Lethal Yellowing (16SrIV) Group.</title>
        <authorList>
            <person name="Bao M."/>
        </authorList>
    </citation>
    <scope>NUCLEOTIDE SEQUENCE [LARGE SCALE GENOMIC DNA]</scope>
    <source>
        <strain evidence="1">ACPD</strain>
    </source>
</reference>
<dbReference type="PIRSF" id="PIRSF004789">
    <property type="entry name" value="DR1281"/>
    <property type="match status" value="1"/>
</dbReference>
<dbReference type="Pfam" id="PF13277">
    <property type="entry name" value="YmdB"/>
    <property type="match status" value="1"/>
</dbReference>
<proteinExistence type="predicted"/>
<accession>A0ABS5BI74</accession>
<keyword evidence="2" id="KW-1185">Reference proteome</keyword>
<dbReference type="RefSeq" id="WP_138107874.1">
    <property type="nucleotide sequence ID" value="NZ_VBRA02000005.1"/>
</dbReference>
<evidence type="ECO:0000313" key="2">
    <source>
        <dbReference type="Proteomes" id="UP001192346"/>
    </source>
</evidence>
<dbReference type="EMBL" id="VBRA02000005">
    <property type="protein sequence ID" value="MBP3059285.1"/>
    <property type="molecule type" value="Genomic_DNA"/>
</dbReference>
<dbReference type="SUPFAM" id="SSF56300">
    <property type="entry name" value="Metallo-dependent phosphatases"/>
    <property type="match status" value="1"/>
</dbReference>
<gene>
    <name evidence="1" type="ORF">FEF22_000585</name>
</gene>
<dbReference type="PANTHER" id="PTHR36303">
    <property type="entry name" value="2',3'-CYCLIC-NUCLEOTIDE 2'-PHOSPHODIESTERASE"/>
    <property type="match status" value="1"/>
</dbReference>
<dbReference type="PANTHER" id="PTHR36303:SF1">
    <property type="entry name" value="2',3'-CYCLIC-NUCLEOTIDE 2'-PHOSPHODIESTERASE"/>
    <property type="match status" value="1"/>
</dbReference>
<dbReference type="Proteomes" id="UP001192346">
    <property type="component" value="Unassembled WGS sequence"/>
</dbReference>
<dbReference type="InterPro" id="IPR005235">
    <property type="entry name" value="YmdB-like"/>
</dbReference>
<organism evidence="1 2">
    <name type="scientific">Texas Phoenix palm phytoplasma</name>
    <dbReference type="NCBI Taxonomy" id="176709"/>
    <lineage>
        <taxon>Bacteria</taxon>
        <taxon>Bacillati</taxon>
        <taxon>Mycoplasmatota</taxon>
        <taxon>Mollicutes</taxon>
        <taxon>Acholeplasmatales</taxon>
        <taxon>Acholeplasmataceae</taxon>
        <taxon>Candidatus Phytoplasma</taxon>
        <taxon>16SrIV (Coconut lethal yellows group)</taxon>
    </lineage>
</organism>
<comment type="caution">
    <text evidence="1">The sequence shown here is derived from an EMBL/GenBank/DDBJ whole genome shotgun (WGS) entry which is preliminary data.</text>
</comment>
<dbReference type="NCBIfam" id="TIGR00282">
    <property type="entry name" value="TIGR00282 family metallophosphoesterase"/>
    <property type="match status" value="1"/>
</dbReference>
<evidence type="ECO:0000313" key="1">
    <source>
        <dbReference type="EMBL" id="MBP3059285.1"/>
    </source>
</evidence>
<dbReference type="InterPro" id="IPR029052">
    <property type="entry name" value="Metallo-depent_PP-like"/>
</dbReference>
<dbReference type="Gene3D" id="3.60.21.10">
    <property type="match status" value="1"/>
</dbReference>
<sequence>MNILFIGDICGKPGVDYLIEKINFLKKKYKIDLVIANAENVDNGKGLDYRNYRTLVLSGVDVMTMGNHTWNNNELKSFIDKTYIIRPLNLKSPAGSGYKIIKHKTNKILIMNVLGRVFMNNNNDLSCPFRHVEKILNLCHRKYKYSFLDFHAQATSEKIALAYYFDGKIDAIVGTHTHIQTNDERILPKKTLFISDVGMTGSLDGVIGQDKNIVINNFLNNKQKRKQKIAQGKRQLNAVFISLGKEKKIFKIKLNE</sequence>